<keyword evidence="2" id="KW-1133">Transmembrane helix</keyword>
<dbReference type="GO" id="GO:1990593">
    <property type="term" value="F:nascent polypeptide-associated complex binding"/>
    <property type="evidence" value="ECO:0007669"/>
    <property type="project" value="InterPro"/>
</dbReference>
<feature type="transmembrane region" description="Helical" evidence="2">
    <location>
        <begin position="152"/>
        <end position="170"/>
    </location>
</feature>
<dbReference type="InParanoid" id="E4UN06"/>
<dbReference type="Proteomes" id="UP000002669">
    <property type="component" value="Unassembled WGS sequence"/>
</dbReference>
<dbReference type="STRING" id="535722.E4UN06"/>
<protein>
    <submittedName>
        <fullName evidence="3">Pyruvate dehydrogenase dihydrolipoamide acetyltransferase component</fullName>
    </submittedName>
</protein>
<accession>E4UN06</accession>
<feature type="region of interest" description="Disordered" evidence="1">
    <location>
        <begin position="1"/>
        <end position="63"/>
    </location>
</feature>
<proteinExistence type="predicted"/>
<dbReference type="PANTHER" id="PTHR38402:SF1">
    <property type="entry name" value="MITOCHONDRIAL OUTER MEMBRANE PROTEIN OM14"/>
    <property type="match status" value="1"/>
</dbReference>
<name>E4UN06_ARTGP</name>
<dbReference type="EMBL" id="DS989823">
    <property type="protein sequence ID" value="EFQ99520.1"/>
    <property type="molecule type" value="Genomic_DNA"/>
</dbReference>
<dbReference type="GO" id="GO:0006626">
    <property type="term" value="P:protein targeting to mitochondrion"/>
    <property type="evidence" value="ECO:0007669"/>
    <property type="project" value="TreeGrafter"/>
</dbReference>
<feature type="transmembrane region" description="Helical" evidence="2">
    <location>
        <begin position="120"/>
        <end position="140"/>
    </location>
</feature>
<dbReference type="VEuPathDB" id="FungiDB:MGYG_02532"/>
<dbReference type="AlphaFoldDB" id="E4UN06"/>
<keyword evidence="2" id="KW-0472">Membrane</keyword>
<reference evidence="4" key="1">
    <citation type="journal article" date="2012" name="MBio">
        <title>Comparative genome analysis of Trichophyton rubrum and related dermatophytes reveals candidate genes involved in infection.</title>
        <authorList>
            <person name="Martinez D.A."/>
            <person name="Oliver B.G."/>
            <person name="Graeser Y."/>
            <person name="Goldberg J.M."/>
            <person name="Li W."/>
            <person name="Martinez-Rossi N.M."/>
            <person name="Monod M."/>
            <person name="Shelest E."/>
            <person name="Barton R.C."/>
            <person name="Birch E."/>
            <person name="Brakhage A.A."/>
            <person name="Chen Z."/>
            <person name="Gurr S.J."/>
            <person name="Heiman D."/>
            <person name="Heitman J."/>
            <person name="Kosti I."/>
            <person name="Rossi A."/>
            <person name="Saif S."/>
            <person name="Samalova M."/>
            <person name="Saunders C.W."/>
            <person name="Shea T."/>
            <person name="Summerbell R.C."/>
            <person name="Xu J."/>
            <person name="Young S."/>
            <person name="Zeng Q."/>
            <person name="Birren B.W."/>
            <person name="Cuomo C.A."/>
            <person name="White T.C."/>
        </authorList>
    </citation>
    <scope>NUCLEOTIDE SEQUENCE [LARGE SCALE GENOMIC DNA]</scope>
    <source>
        <strain evidence="4">ATCC MYA-4604 / CBS 118893</strain>
    </source>
</reference>
<dbReference type="PANTHER" id="PTHR38402">
    <property type="entry name" value="MITOCHONDRIAL OUTER MEMBRANE PROTEIN OM14"/>
    <property type="match status" value="1"/>
</dbReference>
<dbReference type="HOGENOM" id="CLU_100298_1_0_1"/>
<organism evidence="4">
    <name type="scientific">Arthroderma gypseum (strain ATCC MYA-4604 / CBS 118893)</name>
    <name type="common">Microsporum gypseum</name>
    <dbReference type="NCBI Taxonomy" id="535722"/>
    <lineage>
        <taxon>Eukaryota</taxon>
        <taxon>Fungi</taxon>
        <taxon>Dikarya</taxon>
        <taxon>Ascomycota</taxon>
        <taxon>Pezizomycotina</taxon>
        <taxon>Eurotiomycetes</taxon>
        <taxon>Eurotiomycetidae</taxon>
        <taxon>Onygenales</taxon>
        <taxon>Arthrodermataceae</taxon>
        <taxon>Nannizzia</taxon>
    </lineage>
</organism>
<dbReference type="OrthoDB" id="5422928at2759"/>
<evidence type="ECO:0000256" key="1">
    <source>
        <dbReference type="SAM" id="MobiDB-lite"/>
    </source>
</evidence>
<feature type="compositionally biased region" description="Basic and acidic residues" evidence="1">
    <location>
        <begin position="83"/>
        <end position="102"/>
    </location>
</feature>
<dbReference type="GO" id="GO:0016740">
    <property type="term" value="F:transferase activity"/>
    <property type="evidence" value="ECO:0007669"/>
    <property type="project" value="UniProtKB-KW"/>
</dbReference>
<keyword evidence="3" id="KW-0808">Transferase</keyword>
<keyword evidence="4" id="KW-1185">Reference proteome</keyword>
<dbReference type="eggNOG" id="ENOG502S8W1">
    <property type="taxonomic scope" value="Eukaryota"/>
</dbReference>
<keyword evidence="2" id="KW-0812">Transmembrane</keyword>
<feature type="region of interest" description="Disordered" evidence="1">
    <location>
        <begin position="83"/>
        <end position="106"/>
    </location>
</feature>
<gene>
    <name evidence="3" type="ORF">MGYG_02532</name>
</gene>
<evidence type="ECO:0000313" key="3">
    <source>
        <dbReference type="EMBL" id="EFQ99520.1"/>
    </source>
</evidence>
<dbReference type="InterPro" id="IPR039454">
    <property type="entry name" value="OM14"/>
</dbReference>
<dbReference type="OMA" id="LQNKFPP"/>
<keyword evidence="3" id="KW-0670">Pyruvate</keyword>
<dbReference type="GO" id="GO:0005741">
    <property type="term" value="C:mitochondrial outer membrane"/>
    <property type="evidence" value="ECO:0007669"/>
    <property type="project" value="InterPro"/>
</dbReference>
<evidence type="ECO:0000313" key="4">
    <source>
        <dbReference type="Proteomes" id="UP000002669"/>
    </source>
</evidence>
<dbReference type="GeneID" id="10030306"/>
<sequence>MSYAKAAAQNANQTPEEVSILYLRAPQPPQVKRDDNNVSPLVDVDSPHVSTVPSDFNSQEIKTKTQEARIELEKEQEELKKKYKEGKQKAKETAKEVSERAQEAAAGGYDKFDRNKSNPVVVGNMVLLTAASAGLAYGAYQKHLRGALTWELVAAWTGGIGALGLFDYYVSRWFFQNKYPPK</sequence>
<evidence type="ECO:0000256" key="2">
    <source>
        <dbReference type="SAM" id="Phobius"/>
    </source>
</evidence>
<feature type="compositionally biased region" description="Polar residues" evidence="1">
    <location>
        <begin position="48"/>
        <end position="60"/>
    </location>
</feature>
<dbReference type="RefSeq" id="XP_003175003.1">
    <property type="nucleotide sequence ID" value="XM_003174955.1"/>
</dbReference>